<dbReference type="InterPro" id="IPR001878">
    <property type="entry name" value="Znf_CCHC"/>
</dbReference>
<keyword evidence="1" id="KW-0863">Zinc-finger</keyword>
<sequence length="760" mass="87823">MEIPEDVVYNDDEANLSGEDMDPCPTITVTREEFEEWCSPWRNSLIINVLGKRISYRSLENKIQREWAKAGLVRMVDLSQEFYLVQFAAEEDYKHALFEGPWMIADHYIVVQRWRPFFTFTATQTRRIAAWIRIPGLPIELFNDRFLWRVGSKLGTMLKIDKLTSIQSRGRFARICVEIDLQKKLVSQINVLGHILRLEYEGLHSICFTCGKYGHKQQSCQDQVQFDPQVENTISTNPNMDVDDDANNIMPTKKIPELPGTHEPESVKIHEPPRMEDRYGPWMIVKKNKKPKNCGIWCLWNSTQWNLIVLEKSFQFIHFLVSGATQTWFLTVVYASPHSQIRVGLWRDLKRLAAAMGAPWCVIGDFNAMLHNHERKGGVSTWLRGDQDFRNFVNESNMVDMGFHGAPFTCKWLELGDRNTKYFHGTTLIRRRRNRVVTLQNDDGEWVTGKSNLEDLINNFYTQLFTDPGDYEQFCLSNSFPKLDAPDIDKLACPISNLDIQNTLQKMGSLKAPGPDGLHAIFYQSQWNIIGQTFCELIHAIEASPSKVAEINNTLITLIPKTENVSSLKQMHPISLCNVSYKIITKILSNRLRQVMADLVSPNQCSFVPHRQASENIIITQEVIHSMKRRTGNKGWMAIKIDLEKTYDRLNWRFIRDTLSDIGLPQNFVELVWACISTPSSRVLWNGEALQEFHPSRGIRQGDPLSPYLFMLCMERLFHIIEVAVAQKLWKPICLNKALLYLIWPLQMILSFSLRPLLIK</sequence>
<dbReference type="STRING" id="3821.A0A151RA70"/>
<dbReference type="Pfam" id="PF14111">
    <property type="entry name" value="DUF4283"/>
    <property type="match status" value="1"/>
</dbReference>
<dbReference type="InterPro" id="IPR000477">
    <property type="entry name" value="RT_dom"/>
</dbReference>
<dbReference type="EMBL" id="KQ483900">
    <property type="protein sequence ID" value="KYP39534.1"/>
    <property type="molecule type" value="Genomic_DNA"/>
</dbReference>
<dbReference type="Proteomes" id="UP000075243">
    <property type="component" value="Unassembled WGS sequence"/>
</dbReference>
<evidence type="ECO:0000256" key="1">
    <source>
        <dbReference type="PROSITE-ProRule" id="PRU00047"/>
    </source>
</evidence>
<keyword evidence="3" id="KW-0695">RNA-directed DNA polymerase</keyword>
<keyword evidence="3" id="KW-0548">Nucleotidyltransferase</keyword>
<dbReference type="GO" id="GO:0003676">
    <property type="term" value="F:nucleic acid binding"/>
    <property type="evidence" value="ECO:0007669"/>
    <property type="project" value="InterPro"/>
</dbReference>
<evidence type="ECO:0000259" key="2">
    <source>
        <dbReference type="PROSITE" id="PS50158"/>
    </source>
</evidence>
<dbReference type="PANTHER" id="PTHR31286">
    <property type="entry name" value="GLYCINE-RICH CELL WALL STRUCTURAL PROTEIN 1.8-LIKE"/>
    <property type="match status" value="1"/>
</dbReference>
<dbReference type="Gene3D" id="3.60.10.10">
    <property type="entry name" value="Endonuclease/exonuclease/phosphatase"/>
    <property type="match status" value="1"/>
</dbReference>
<dbReference type="Gramene" id="C.cajan_36205.t">
    <property type="protein sequence ID" value="C.cajan_36205.t"/>
    <property type="gene ID" value="C.cajan_36205"/>
</dbReference>
<gene>
    <name evidence="3" type="ORF">KK1_039157</name>
</gene>
<evidence type="ECO:0000313" key="3">
    <source>
        <dbReference type="EMBL" id="KYP39534.1"/>
    </source>
</evidence>
<accession>A0A151RA70</accession>
<dbReference type="CDD" id="cd01650">
    <property type="entry name" value="RT_nLTR_like"/>
    <property type="match status" value="1"/>
</dbReference>
<organism evidence="3 4">
    <name type="scientific">Cajanus cajan</name>
    <name type="common">Pigeon pea</name>
    <name type="synonym">Cajanus indicus</name>
    <dbReference type="NCBI Taxonomy" id="3821"/>
    <lineage>
        <taxon>Eukaryota</taxon>
        <taxon>Viridiplantae</taxon>
        <taxon>Streptophyta</taxon>
        <taxon>Embryophyta</taxon>
        <taxon>Tracheophyta</taxon>
        <taxon>Spermatophyta</taxon>
        <taxon>Magnoliopsida</taxon>
        <taxon>eudicotyledons</taxon>
        <taxon>Gunneridae</taxon>
        <taxon>Pentapetalae</taxon>
        <taxon>rosids</taxon>
        <taxon>fabids</taxon>
        <taxon>Fabales</taxon>
        <taxon>Fabaceae</taxon>
        <taxon>Papilionoideae</taxon>
        <taxon>50 kb inversion clade</taxon>
        <taxon>NPAAA clade</taxon>
        <taxon>indigoferoid/millettioid clade</taxon>
        <taxon>Phaseoleae</taxon>
        <taxon>Cajanus</taxon>
    </lineage>
</organism>
<keyword evidence="4" id="KW-1185">Reference proteome</keyword>
<reference evidence="3" key="1">
    <citation type="journal article" date="2012" name="Nat. Biotechnol.">
        <title>Draft genome sequence of pigeonpea (Cajanus cajan), an orphan legume crop of resource-poor farmers.</title>
        <authorList>
            <person name="Varshney R.K."/>
            <person name="Chen W."/>
            <person name="Li Y."/>
            <person name="Bharti A.K."/>
            <person name="Saxena R.K."/>
            <person name="Schlueter J.A."/>
            <person name="Donoghue M.T."/>
            <person name="Azam S."/>
            <person name="Fan G."/>
            <person name="Whaley A.M."/>
            <person name="Farmer A.D."/>
            <person name="Sheridan J."/>
            <person name="Iwata A."/>
            <person name="Tuteja R."/>
            <person name="Penmetsa R.V."/>
            <person name="Wu W."/>
            <person name="Upadhyaya H.D."/>
            <person name="Yang S.P."/>
            <person name="Shah T."/>
            <person name="Saxena K.B."/>
            <person name="Michael T."/>
            <person name="McCombie W.R."/>
            <person name="Yang B."/>
            <person name="Zhang G."/>
            <person name="Yang H."/>
            <person name="Wang J."/>
            <person name="Spillane C."/>
            <person name="Cook D.R."/>
            <person name="May G.D."/>
            <person name="Xu X."/>
            <person name="Jackson S.A."/>
        </authorList>
    </citation>
    <scope>NUCLEOTIDE SEQUENCE [LARGE SCALE GENOMIC DNA]</scope>
</reference>
<dbReference type="GO" id="GO:0003964">
    <property type="term" value="F:RNA-directed DNA polymerase activity"/>
    <property type="evidence" value="ECO:0007669"/>
    <property type="project" value="UniProtKB-KW"/>
</dbReference>
<name>A0A151RA70_CAJCA</name>
<keyword evidence="1" id="KW-0862">Zinc</keyword>
<protein>
    <submittedName>
        <fullName evidence="3">LINE-1 reverse transcriptase isogeny</fullName>
    </submittedName>
</protein>
<dbReference type="PROSITE" id="PS50158">
    <property type="entry name" value="ZF_CCHC"/>
    <property type="match status" value="1"/>
</dbReference>
<dbReference type="Pfam" id="PF00078">
    <property type="entry name" value="RVT_1"/>
    <property type="match status" value="1"/>
</dbReference>
<dbReference type="OMA" id="DDANNIM"/>
<keyword evidence="3" id="KW-0808">Transferase</keyword>
<dbReference type="SUPFAM" id="SSF56219">
    <property type="entry name" value="DNase I-like"/>
    <property type="match status" value="1"/>
</dbReference>
<evidence type="ECO:0000313" key="4">
    <source>
        <dbReference type="Proteomes" id="UP000075243"/>
    </source>
</evidence>
<proteinExistence type="predicted"/>
<dbReference type="SUPFAM" id="SSF56672">
    <property type="entry name" value="DNA/RNA polymerases"/>
    <property type="match status" value="1"/>
</dbReference>
<dbReference type="InterPro" id="IPR040256">
    <property type="entry name" value="At4g02000-like"/>
</dbReference>
<dbReference type="InterPro" id="IPR025558">
    <property type="entry name" value="DUF4283"/>
</dbReference>
<dbReference type="PANTHER" id="PTHR31286:SF99">
    <property type="entry name" value="DUF4283 DOMAIN-CONTAINING PROTEIN"/>
    <property type="match status" value="1"/>
</dbReference>
<dbReference type="InterPro" id="IPR043502">
    <property type="entry name" value="DNA/RNA_pol_sf"/>
</dbReference>
<dbReference type="GO" id="GO:0008270">
    <property type="term" value="F:zinc ion binding"/>
    <property type="evidence" value="ECO:0007669"/>
    <property type="project" value="UniProtKB-KW"/>
</dbReference>
<dbReference type="InterPro" id="IPR036691">
    <property type="entry name" value="Endo/exonu/phosph_ase_sf"/>
</dbReference>
<keyword evidence="1" id="KW-0479">Metal-binding</keyword>
<feature type="domain" description="CCHC-type" evidence="2">
    <location>
        <begin position="207"/>
        <end position="222"/>
    </location>
</feature>
<dbReference type="AlphaFoldDB" id="A0A151RA70"/>